<dbReference type="InterPro" id="IPR016032">
    <property type="entry name" value="Sig_transdc_resp-reg_C-effctor"/>
</dbReference>
<keyword evidence="3" id="KW-1133">Transmembrane helix</keyword>
<name>A0A5S3Z3K8_9GAMM</name>
<dbReference type="PANTHER" id="PTHR36842">
    <property type="entry name" value="PROTEIN TOLB HOMOLOG"/>
    <property type="match status" value="1"/>
</dbReference>
<dbReference type="InterPro" id="IPR011042">
    <property type="entry name" value="6-blade_b-propeller_TolB-like"/>
</dbReference>
<dbReference type="PANTHER" id="PTHR36842:SF1">
    <property type="entry name" value="PROTEIN TOLB"/>
    <property type="match status" value="1"/>
</dbReference>
<sequence>MQYRVGPWTLLEQRGVLLSGDIERELDPLLIKLITFFLQRPQQIVTREQLIEHVWQQGYVDNNAINRAISELRKKLKHPDDPAIFIKTHYRQGYSLVREVATLDNAASAATPQTAAPELLAHTQVNTHESKQPITPTRSKPSYAWWKYVAAVVFVAVLASAAYTLNGSAFFTPSQTTAVIAKQKPMSRHKVTWKVGSEYVPLINDSGRLLAYSNEKDASGKEGAFVLDVITRDEVAITYKEAEVAALSWQHNSDTLVIRARNATDSSCQYLAIDFTNFPELGEPKPLMECDHRFDYSGQLSNDGRYFYFIRGELYSHYIGLFRYDVYSGTTSQLIAPMADKVGPGSLSLSPDGKHIAYLQLDLDFQVEVYVYSLDTGEIKRMNSPPASFYRNSALDWYNSETLLYGDEKGRLLFIDIHSAEIAKAYALPDDIKMSDISYYDNSVYYSPLSGITYQVVALESFTEAAQYQQLYASDSSEYGLVAHSTGHYFISLRSGRPQVWHARDGQVKQISFLDHPDHALLDNLRVSPSGENIVLTEQKKPFLLDVESAKATAISELAHIPIMDWAWHESGQSLYVLSKSSSPRTLYQFDFITRELNKVRETDALQLVTDANGEVFLFKDKTLVSLTDNARYSVPCELSMSSHVPIHVRDGYAYSMDYTYNVYRWTLTGERCEQVQLPFEILSAVPDADGRIIITRKMSEDSSINRLMWE</sequence>
<dbReference type="Proteomes" id="UP000305874">
    <property type="component" value="Unassembled WGS sequence"/>
</dbReference>
<dbReference type="SUPFAM" id="SSF82171">
    <property type="entry name" value="DPP6 N-terminal domain-like"/>
    <property type="match status" value="1"/>
</dbReference>
<keyword evidence="3" id="KW-0812">Transmembrane</keyword>
<dbReference type="EMBL" id="PNCG01000015">
    <property type="protein sequence ID" value="TMP86197.1"/>
    <property type="molecule type" value="Genomic_DNA"/>
</dbReference>
<accession>A0A5S3Z3K8</accession>
<feature type="DNA-binding region" description="OmpR/PhoB-type" evidence="2">
    <location>
        <begin position="1"/>
        <end position="98"/>
    </location>
</feature>
<evidence type="ECO:0000313" key="5">
    <source>
        <dbReference type="EMBL" id="TMP86197.1"/>
    </source>
</evidence>
<feature type="domain" description="OmpR/PhoB-type" evidence="4">
    <location>
        <begin position="1"/>
        <end position="98"/>
    </location>
</feature>
<dbReference type="AlphaFoldDB" id="A0A5S3Z3K8"/>
<reference evidence="6" key="2">
    <citation type="submission" date="2019-06" db="EMBL/GenBank/DDBJ databases">
        <title>Co-occurence of chitin degradation, pigmentation and bioactivity in marine Pseudoalteromonas.</title>
        <authorList>
            <person name="Sonnenschein E.C."/>
            <person name="Bech P.K."/>
        </authorList>
    </citation>
    <scope>NUCLEOTIDE SEQUENCE [LARGE SCALE GENOMIC DNA]</scope>
    <source>
        <strain evidence="6">S2897</strain>
    </source>
</reference>
<gene>
    <name evidence="5" type="ORF">CWC05_14645</name>
</gene>
<dbReference type="InterPro" id="IPR036388">
    <property type="entry name" value="WH-like_DNA-bd_sf"/>
</dbReference>
<evidence type="ECO:0000256" key="2">
    <source>
        <dbReference type="PROSITE-ProRule" id="PRU01091"/>
    </source>
</evidence>
<keyword evidence="1 2" id="KW-0238">DNA-binding</keyword>
<comment type="caution">
    <text evidence="5">The sequence shown here is derived from an EMBL/GenBank/DDBJ whole genome shotgun (WGS) entry which is preliminary data.</text>
</comment>
<dbReference type="SUPFAM" id="SSF46894">
    <property type="entry name" value="C-terminal effector domain of the bipartite response regulators"/>
    <property type="match status" value="1"/>
</dbReference>
<dbReference type="InterPro" id="IPR001867">
    <property type="entry name" value="OmpR/PhoB-type_DNA-bd"/>
</dbReference>
<keyword evidence="3" id="KW-0472">Membrane</keyword>
<dbReference type="STRING" id="151081.TW72_01580"/>
<evidence type="ECO:0000259" key="4">
    <source>
        <dbReference type="PROSITE" id="PS51755"/>
    </source>
</evidence>
<protein>
    <recommendedName>
        <fullName evidence="4">OmpR/PhoB-type domain-containing protein</fullName>
    </recommendedName>
</protein>
<dbReference type="Gene3D" id="2.120.10.30">
    <property type="entry name" value="TolB, C-terminal domain"/>
    <property type="match status" value="1"/>
</dbReference>
<dbReference type="RefSeq" id="WP_138548671.1">
    <property type="nucleotide sequence ID" value="NZ_PNCG01000015.1"/>
</dbReference>
<dbReference type="CDD" id="cd00383">
    <property type="entry name" value="trans_reg_C"/>
    <property type="match status" value="1"/>
</dbReference>
<dbReference type="Pfam" id="PF00486">
    <property type="entry name" value="Trans_reg_C"/>
    <property type="match status" value="1"/>
</dbReference>
<dbReference type="Gene3D" id="1.10.10.10">
    <property type="entry name" value="Winged helix-like DNA-binding domain superfamily/Winged helix DNA-binding domain"/>
    <property type="match status" value="1"/>
</dbReference>
<organism evidence="5 6">
    <name type="scientific">Pseudoalteromonas ruthenica</name>
    <dbReference type="NCBI Taxonomy" id="151081"/>
    <lineage>
        <taxon>Bacteria</taxon>
        <taxon>Pseudomonadati</taxon>
        <taxon>Pseudomonadota</taxon>
        <taxon>Gammaproteobacteria</taxon>
        <taxon>Alteromonadales</taxon>
        <taxon>Pseudoalteromonadaceae</taxon>
        <taxon>Pseudoalteromonas</taxon>
    </lineage>
</organism>
<feature type="transmembrane region" description="Helical" evidence="3">
    <location>
        <begin position="145"/>
        <end position="165"/>
    </location>
</feature>
<proteinExistence type="predicted"/>
<dbReference type="GO" id="GO:0000160">
    <property type="term" value="P:phosphorelay signal transduction system"/>
    <property type="evidence" value="ECO:0007669"/>
    <property type="project" value="InterPro"/>
</dbReference>
<dbReference type="PROSITE" id="PS51755">
    <property type="entry name" value="OMPR_PHOB"/>
    <property type="match status" value="1"/>
</dbReference>
<evidence type="ECO:0000313" key="6">
    <source>
        <dbReference type="Proteomes" id="UP000305874"/>
    </source>
</evidence>
<dbReference type="GO" id="GO:0003677">
    <property type="term" value="F:DNA binding"/>
    <property type="evidence" value="ECO:0007669"/>
    <property type="project" value="UniProtKB-UniRule"/>
</dbReference>
<dbReference type="SMART" id="SM00862">
    <property type="entry name" value="Trans_reg_C"/>
    <property type="match status" value="1"/>
</dbReference>
<evidence type="ECO:0000256" key="1">
    <source>
        <dbReference type="ARBA" id="ARBA00023125"/>
    </source>
</evidence>
<dbReference type="GO" id="GO:0006355">
    <property type="term" value="P:regulation of DNA-templated transcription"/>
    <property type="evidence" value="ECO:0007669"/>
    <property type="project" value="InterPro"/>
</dbReference>
<evidence type="ECO:0000256" key="3">
    <source>
        <dbReference type="SAM" id="Phobius"/>
    </source>
</evidence>
<reference evidence="5 6" key="1">
    <citation type="submission" date="2017-12" db="EMBL/GenBank/DDBJ databases">
        <authorList>
            <person name="Paulsen S."/>
            <person name="Gram L.K."/>
        </authorList>
    </citation>
    <scope>NUCLEOTIDE SEQUENCE [LARGE SCALE GENOMIC DNA]</scope>
    <source>
        <strain evidence="5 6">S2897</strain>
    </source>
</reference>